<keyword evidence="2 4" id="KW-0479">Metal-binding</keyword>
<dbReference type="Proteomes" id="UP000198412">
    <property type="component" value="Unassembled WGS sequence"/>
</dbReference>
<feature type="domain" description="Cytochrome c" evidence="6">
    <location>
        <begin position="44"/>
        <end position="129"/>
    </location>
</feature>
<dbReference type="PROSITE" id="PS51007">
    <property type="entry name" value="CYTC"/>
    <property type="match status" value="1"/>
</dbReference>
<dbReference type="OrthoDB" id="9811395at2"/>
<reference evidence="8" key="1">
    <citation type="submission" date="2017-06" db="EMBL/GenBank/DDBJ databases">
        <authorList>
            <person name="Varghese N."/>
            <person name="Submissions S."/>
        </authorList>
    </citation>
    <scope>NUCLEOTIDE SEQUENCE [LARGE SCALE GENOMIC DNA]</scope>
    <source>
        <strain evidence="8">DSM 27993</strain>
    </source>
</reference>
<keyword evidence="1 4" id="KW-0349">Heme</keyword>
<proteinExistence type="predicted"/>
<evidence type="ECO:0000256" key="1">
    <source>
        <dbReference type="ARBA" id="ARBA00022617"/>
    </source>
</evidence>
<evidence type="ECO:0000256" key="2">
    <source>
        <dbReference type="ARBA" id="ARBA00022723"/>
    </source>
</evidence>
<dbReference type="Gene3D" id="1.10.760.10">
    <property type="entry name" value="Cytochrome c-like domain"/>
    <property type="match status" value="1"/>
</dbReference>
<evidence type="ECO:0000313" key="7">
    <source>
        <dbReference type="EMBL" id="SNR69022.1"/>
    </source>
</evidence>
<dbReference type="PANTHER" id="PTHR40394">
    <property type="entry name" value="LIPOPROTEIN-RELATED"/>
    <property type="match status" value="1"/>
</dbReference>
<accession>A0A238YDH6</accession>
<dbReference type="RefSeq" id="WP_089378772.1">
    <property type="nucleotide sequence ID" value="NZ_FZNX01000004.1"/>
</dbReference>
<organism evidence="7 8">
    <name type="scientific">Lutibacter flavus</name>
    <dbReference type="NCBI Taxonomy" id="691689"/>
    <lineage>
        <taxon>Bacteria</taxon>
        <taxon>Pseudomonadati</taxon>
        <taxon>Bacteroidota</taxon>
        <taxon>Flavobacteriia</taxon>
        <taxon>Flavobacteriales</taxon>
        <taxon>Flavobacteriaceae</taxon>
        <taxon>Lutibacter</taxon>
    </lineage>
</organism>
<dbReference type="AlphaFoldDB" id="A0A238YDH6"/>
<dbReference type="SUPFAM" id="SSF46626">
    <property type="entry name" value="Cytochrome c"/>
    <property type="match status" value="1"/>
</dbReference>
<dbReference type="InterPro" id="IPR036909">
    <property type="entry name" value="Cyt_c-like_dom_sf"/>
</dbReference>
<evidence type="ECO:0000256" key="5">
    <source>
        <dbReference type="SAM" id="SignalP"/>
    </source>
</evidence>
<evidence type="ECO:0000313" key="8">
    <source>
        <dbReference type="Proteomes" id="UP000198412"/>
    </source>
</evidence>
<feature type="chain" id="PRO_5012218394" evidence="5">
    <location>
        <begin position="23"/>
        <end position="130"/>
    </location>
</feature>
<keyword evidence="5" id="KW-0732">Signal</keyword>
<name>A0A238YDH6_9FLAO</name>
<keyword evidence="3 4" id="KW-0408">Iron</keyword>
<evidence type="ECO:0000259" key="6">
    <source>
        <dbReference type="PROSITE" id="PS51007"/>
    </source>
</evidence>
<evidence type="ECO:0000256" key="3">
    <source>
        <dbReference type="ARBA" id="ARBA00023004"/>
    </source>
</evidence>
<feature type="signal peptide" evidence="5">
    <location>
        <begin position="1"/>
        <end position="22"/>
    </location>
</feature>
<dbReference type="GO" id="GO:0046872">
    <property type="term" value="F:metal ion binding"/>
    <property type="evidence" value="ECO:0007669"/>
    <property type="project" value="UniProtKB-KW"/>
</dbReference>
<sequence>MKTKSKILVALLLFIGFINAKAQSTWVAPKNADDISNPLKNDQTAIKKGKTLYMQLCAVCHGDKGKGDGVASASLNPKPANFMIDKFHKQTDGAVFWKLTEGKPPMASYKESLTETQRWQLVIYLKSLKK</sequence>
<dbReference type="GO" id="GO:0020037">
    <property type="term" value="F:heme binding"/>
    <property type="evidence" value="ECO:0007669"/>
    <property type="project" value="InterPro"/>
</dbReference>
<evidence type="ECO:0000256" key="4">
    <source>
        <dbReference type="PROSITE-ProRule" id="PRU00433"/>
    </source>
</evidence>
<gene>
    <name evidence="7" type="ORF">SAMN04488111_2488</name>
</gene>
<dbReference type="GO" id="GO:0009055">
    <property type="term" value="F:electron transfer activity"/>
    <property type="evidence" value="ECO:0007669"/>
    <property type="project" value="InterPro"/>
</dbReference>
<dbReference type="PANTHER" id="PTHR40394:SF2">
    <property type="entry name" value="QUINOL:CYTOCHROME C OXIDOREDUCTASE MEMBRANE PROTEIN"/>
    <property type="match status" value="1"/>
</dbReference>
<dbReference type="EMBL" id="FZNX01000004">
    <property type="protein sequence ID" value="SNR69022.1"/>
    <property type="molecule type" value="Genomic_DNA"/>
</dbReference>
<keyword evidence="8" id="KW-1185">Reference proteome</keyword>
<protein>
    <submittedName>
        <fullName evidence="7">Cytochrome C oxidase, cbb3-type, subunit III</fullName>
    </submittedName>
</protein>
<dbReference type="Pfam" id="PF00034">
    <property type="entry name" value="Cytochrom_C"/>
    <property type="match status" value="1"/>
</dbReference>
<dbReference type="InterPro" id="IPR009056">
    <property type="entry name" value="Cyt_c-like_dom"/>
</dbReference>